<dbReference type="Pfam" id="PF00196">
    <property type="entry name" value="GerE"/>
    <property type="match status" value="1"/>
</dbReference>
<dbReference type="OrthoDB" id="9814495at2"/>
<dbReference type="PROSITE" id="PS50043">
    <property type="entry name" value="HTH_LUXR_2"/>
    <property type="match status" value="1"/>
</dbReference>
<protein>
    <submittedName>
        <fullName evidence="6">DNA-binding response regulator</fullName>
    </submittedName>
</protein>
<dbReference type="GO" id="GO:0003677">
    <property type="term" value="F:DNA binding"/>
    <property type="evidence" value="ECO:0007669"/>
    <property type="project" value="UniProtKB-KW"/>
</dbReference>
<sequence length="213" mass="23633">MKFLLVDDHWLFLDGLANVLTIQNPKLEVLKAGSVDDALKMLDEHSGIDLILVDLAMPTTDGLSLLNSLSTQNYLIPAVVLSASEDLTQISKAMRLGASGFIPKTYGTKYLSVAIDRVLAGEIFLPENMQNELDMICTEAQTKNEIAHQFQITPRQLEVISMLKKGYSNGKIADLLFISEHTVKSHLKQIFQKLDCETRLACISKAQSLELIN</sequence>
<dbReference type="Gene3D" id="3.40.50.2300">
    <property type="match status" value="1"/>
</dbReference>
<dbReference type="SMART" id="SM00448">
    <property type="entry name" value="REC"/>
    <property type="match status" value="1"/>
</dbReference>
<accession>A0A3A6TQS5</accession>
<keyword evidence="7" id="KW-1185">Reference proteome</keyword>
<dbReference type="AlphaFoldDB" id="A0A3A6TQS5"/>
<dbReference type="InterPro" id="IPR000792">
    <property type="entry name" value="Tscrpt_reg_LuxR_C"/>
</dbReference>
<dbReference type="EMBL" id="QYYH01000130">
    <property type="protein sequence ID" value="RJY07198.1"/>
    <property type="molecule type" value="Genomic_DNA"/>
</dbReference>
<dbReference type="InterPro" id="IPR001789">
    <property type="entry name" value="Sig_transdc_resp-reg_receiver"/>
</dbReference>
<dbReference type="PANTHER" id="PTHR45566:SF1">
    <property type="entry name" value="HTH-TYPE TRANSCRIPTIONAL REGULATOR YHJB-RELATED"/>
    <property type="match status" value="1"/>
</dbReference>
<dbReference type="PRINTS" id="PR00038">
    <property type="entry name" value="HTHLUXR"/>
</dbReference>
<dbReference type="GO" id="GO:0006355">
    <property type="term" value="P:regulation of DNA-templated transcription"/>
    <property type="evidence" value="ECO:0007669"/>
    <property type="project" value="InterPro"/>
</dbReference>
<keyword evidence="2 6" id="KW-0238">DNA-binding</keyword>
<dbReference type="InterPro" id="IPR036388">
    <property type="entry name" value="WH-like_DNA-bd_sf"/>
</dbReference>
<reference evidence="6 7" key="1">
    <citation type="submission" date="2018-09" db="EMBL/GenBank/DDBJ databases">
        <title>Phylogeny of the Shewanellaceae, and recommendation for two new genera, Pseudoshewanella and Parashewanella.</title>
        <authorList>
            <person name="Wang G."/>
        </authorList>
    </citation>
    <scope>NUCLEOTIDE SEQUENCE [LARGE SCALE GENOMIC DNA]</scope>
    <source>
        <strain evidence="6 7">KCTC 22492</strain>
    </source>
</reference>
<feature type="domain" description="Response regulatory" evidence="5">
    <location>
        <begin position="2"/>
        <end position="119"/>
    </location>
</feature>
<evidence type="ECO:0000256" key="1">
    <source>
        <dbReference type="ARBA" id="ARBA00022553"/>
    </source>
</evidence>
<dbReference type="CDD" id="cd06170">
    <property type="entry name" value="LuxR_C_like"/>
    <property type="match status" value="1"/>
</dbReference>
<dbReference type="Proteomes" id="UP000273022">
    <property type="component" value="Unassembled WGS sequence"/>
</dbReference>
<dbReference type="InterPro" id="IPR011006">
    <property type="entry name" value="CheY-like_superfamily"/>
</dbReference>
<keyword evidence="1 3" id="KW-0597">Phosphoprotein</keyword>
<feature type="modified residue" description="4-aspartylphosphate" evidence="3">
    <location>
        <position position="54"/>
    </location>
</feature>
<evidence type="ECO:0000259" key="4">
    <source>
        <dbReference type="PROSITE" id="PS50043"/>
    </source>
</evidence>
<comment type="caution">
    <text evidence="6">The sequence shown here is derived from an EMBL/GenBank/DDBJ whole genome shotgun (WGS) entry which is preliminary data.</text>
</comment>
<dbReference type="SUPFAM" id="SSF46894">
    <property type="entry name" value="C-terminal effector domain of the bipartite response regulators"/>
    <property type="match status" value="1"/>
</dbReference>
<dbReference type="Gene3D" id="1.10.10.10">
    <property type="entry name" value="Winged helix-like DNA-binding domain superfamily/Winged helix DNA-binding domain"/>
    <property type="match status" value="1"/>
</dbReference>
<dbReference type="PROSITE" id="PS50110">
    <property type="entry name" value="RESPONSE_REGULATORY"/>
    <property type="match status" value="1"/>
</dbReference>
<dbReference type="Pfam" id="PF00072">
    <property type="entry name" value="Response_reg"/>
    <property type="match status" value="1"/>
</dbReference>
<evidence type="ECO:0000259" key="5">
    <source>
        <dbReference type="PROSITE" id="PS50110"/>
    </source>
</evidence>
<dbReference type="PANTHER" id="PTHR45566">
    <property type="entry name" value="HTH-TYPE TRANSCRIPTIONAL REGULATOR YHJB-RELATED"/>
    <property type="match status" value="1"/>
</dbReference>
<dbReference type="CDD" id="cd17535">
    <property type="entry name" value="REC_NarL-like"/>
    <property type="match status" value="1"/>
</dbReference>
<dbReference type="GO" id="GO:0000160">
    <property type="term" value="P:phosphorelay signal transduction system"/>
    <property type="evidence" value="ECO:0007669"/>
    <property type="project" value="InterPro"/>
</dbReference>
<dbReference type="InterPro" id="IPR051015">
    <property type="entry name" value="EvgA-like"/>
</dbReference>
<dbReference type="InterPro" id="IPR016032">
    <property type="entry name" value="Sig_transdc_resp-reg_C-effctor"/>
</dbReference>
<evidence type="ECO:0000256" key="2">
    <source>
        <dbReference type="ARBA" id="ARBA00023125"/>
    </source>
</evidence>
<organism evidence="6 7">
    <name type="scientific">Parashewanella spongiae</name>
    <dbReference type="NCBI Taxonomy" id="342950"/>
    <lineage>
        <taxon>Bacteria</taxon>
        <taxon>Pseudomonadati</taxon>
        <taxon>Pseudomonadota</taxon>
        <taxon>Gammaproteobacteria</taxon>
        <taxon>Alteromonadales</taxon>
        <taxon>Shewanellaceae</taxon>
        <taxon>Parashewanella</taxon>
    </lineage>
</organism>
<dbReference type="SUPFAM" id="SSF52172">
    <property type="entry name" value="CheY-like"/>
    <property type="match status" value="1"/>
</dbReference>
<feature type="domain" description="HTH luxR-type" evidence="4">
    <location>
        <begin position="145"/>
        <end position="210"/>
    </location>
</feature>
<dbReference type="SMART" id="SM00421">
    <property type="entry name" value="HTH_LUXR"/>
    <property type="match status" value="1"/>
</dbReference>
<proteinExistence type="predicted"/>
<name>A0A3A6TQS5_9GAMM</name>
<gene>
    <name evidence="6" type="ORF">D5R81_16300</name>
</gene>
<evidence type="ECO:0000256" key="3">
    <source>
        <dbReference type="PROSITE-ProRule" id="PRU00169"/>
    </source>
</evidence>
<dbReference type="InterPro" id="IPR058245">
    <property type="entry name" value="NreC/VraR/RcsB-like_REC"/>
</dbReference>
<evidence type="ECO:0000313" key="6">
    <source>
        <dbReference type="EMBL" id="RJY07198.1"/>
    </source>
</evidence>
<evidence type="ECO:0000313" key="7">
    <source>
        <dbReference type="Proteomes" id="UP000273022"/>
    </source>
</evidence>
<dbReference type="RefSeq" id="WP_121854686.1">
    <property type="nucleotide sequence ID" value="NZ_CP037952.1"/>
</dbReference>